<reference evidence="2 3" key="1">
    <citation type="submission" date="2020-08" db="EMBL/GenBank/DDBJ databases">
        <title>Genomic Encyclopedia of Type Strains, Phase III (KMG-III): the genomes of soil and plant-associated and newly described type strains.</title>
        <authorList>
            <person name="Whitman W."/>
        </authorList>
    </citation>
    <scope>NUCLEOTIDE SEQUENCE [LARGE SCALE GENOMIC DNA]</scope>
    <source>
        <strain evidence="2 3">CECT 3265</strain>
    </source>
</reference>
<dbReference type="PANTHER" id="PTHR43747:SF4">
    <property type="entry name" value="FLAVIN-DEPENDENT TRYPTOPHAN HALOGENASE"/>
    <property type="match status" value="1"/>
</dbReference>
<keyword evidence="2" id="KW-0560">Oxidoreductase</keyword>
<proteinExistence type="inferred from homology"/>
<dbReference type="EC" id="1.14.19.9" evidence="2"/>
<keyword evidence="3" id="KW-1185">Reference proteome</keyword>
<dbReference type="InterPro" id="IPR050816">
    <property type="entry name" value="Flavin-dep_Halogenase_NPB"/>
</dbReference>
<organism evidence="2 3">
    <name type="scientific">Streptomyces netropsis</name>
    <name type="common">Streptoverticillium netropsis</name>
    <dbReference type="NCBI Taxonomy" id="55404"/>
    <lineage>
        <taxon>Bacteria</taxon>
        <taxon>Bacillati</taxon>
        <taxon>Actinomycetota</taxon>
        <taxon>Actinomycetes</taxon>
        <taxon>Kitasatosporales</taxon>
        <taxon>Streptomycetaceae</taxon>
        <taxon>Streptomyces</taxon>
    </lineage>
</organism>
<evidence type="ECO:0000313" key="2">
    <source>
        <dbReference type="EMBL" id="MBB4888486.1"/>
    </source>
</evidence>
<dbReference type="PANTHER" id="PTHR43747">
    <property type="entry name" value="FAD-BINDING PROTEIN"/>
    <property type="match status" value="1"/>
</dbReference>
<evidence type="ECO:0000256" key="1">
    <source>
        <dbReference type="ARBA" id="ARBA00038396"/>
    </source>
</evidence>
<name>A0A7W7PF26_STRNE</name>
<protein>
    <submittedName>
        <fullName evidence="2">Tryptophan halogenase</fullName>
        <ecNumber evidence="2">1.14.19.9</ecNumber>
    </submittedName>
</protein>
<dbReference type="Gene3D" id="3.50.50.60">
    <property type="entry name" value="FAD/NAD(P)-binding domain"/>
    <property type="match status" value="1"/>
</dbReference>
<dbReference type="InterPro" id="IPR033856">
    <property type="entry name" value="Trp_halogen"/>
</dbReference>
<dbReference type="Proteomes" id="UP000556436">
    <property type="component" value="Unassembled WGS sequence"/>
</dbReference>
<dbReference type="InterPro" id="IPR036188">
    <property type="entry name" value="FAD/NAD-bd_sf"/>
</dbReference>
<accession>A0A7W7PF26</accession>
<comment type="similarity">
    <text evidence="1">Belongs to the flavin-dependent halogenase family. Bacterial tryptophan halogenase subfamily.</text>
</comment>
<dbReference type="PIRSF" id="PIRSF011396">
    <property type="entry name" value="Trp_halogenase"/>
    <property type="match status" value="1"/>
</dbReference>
<dbReference type="InterPro" id="IPR006905">
    <property type="entry name" value="Flavin_halogenase"/>
</dbReference>
<gene>
    <name evidence="2" type="ORF">FHS38_004555</name>
</gene>
<dbReference type="SUPFAM" id="SSF51905">
    <property type="entry name" value="FAD/NAD(P)-binding domain"/>
    <property type="match status" value="1"/>
</dbReference>
<dbReference type="Pfam" id="PF04820">
    <property type="entry name" value="Trp_halogenase"/>
    <property type="match status" value="1"/>
</dbReference>
<comment type="caution">
    <text evidence="2">The sequence shown here is derived from an EMBL/GenBank/DDBJ whole genome shotgun (WGS) entry which is preliminary data.</text>
</comment>
<sequence>MDSHVRRVVVVGGTASGWIAAARLASAFHGTVSVAVLETPQRAAAVSATGQVGALAPELQRGLFDRIGVSEEEWMRACCASFRTAVRYVNWRTEGAAESAVRITGNGGVDHFYRPCADMPRCAELPLSDFWRHRRHGGETAEAYDYACFREPPLMDARKSPRWLDGRTAVPYGWHADVRMFTQYLRKTAMRRFGVRSVHGELLHAERDERGMLTVLHTVEGASVAGDLFLDCTGAESLLLAGVLREPFLDARDRLLCDSAVTVTVPHDDAAHGIDPFTTATAMPDGWAWRMPLPDRFGAGLVHARDRTDPQEAADRLCALWGLRPGHATVRHIAYRTGRRRRAWVKNCVALGSAASFVEPLADEGLADVLHMMDRLVRDFPTRDDAEAPATRFNRAARTRHERSRDFAQLLYFAAPRADTPFWRAQRELPLSDTLAEYLVGHRAGLSPDTAEAPYDALLAALAPGRAAPPAALAHRPAARRAADAEFSRIARQQRILLETLPGAHEYLHRLHTRPVPAVAVTV</sequence>
<dbReference type="AlphaFoldDB" id="A0A7W7PF26"/>
<dbReference type="RefSeq" id="WP_184736110.1">
    <property type="nucleotide sequence ID" value="NZ_BMRW01000007.1"/>
</dbReference>
<dbReference type="GO" id="GO:0004497">
    <property type="term" value="F:monooxygenase activity"/>
    <property type="evidence" value="ECO:0007669"/>
    <property type="project" value="InterPro"/>
</dbReference>
<evidence type="ECO:0000313" key="3">
    <source>
        <dbReference type="Proteomes" id="UP000556436"/>
    </source>
</evidence>
<dbReference type="EMBL" id="JACHJG010000009">
    <property type="protein sequence ID" value="MBB4888486.1"/>
    <property type="molecule type" value="Genomic_DNA"/>
</dbReference>